<dbReference type="GO" id="GO:0004519">
    <property type="term" value="F:endonuclease activity"/>
    <property type="evidence" value="ECO:0007669"/>
    <property type="project" value="UniProtKB-KW"/>
</dbReference>
<dbReference type="EMBL" id="CP020925">
    <property type="protein sequence ID" value="ATP17733.1"/>
    <property type="molecule type" value="Genomic_DNA"/>
</dbReference>
<dbReference type="Proteomes" id="UP000037029">
    <property type="component" value="Chromosome"/>
</dbReference>
<accession>A0A0J9D5L2</accession>
<dbReference type="Pfam" id="PF03372">
    <property type="entry name" value="Exo_endo_phos"/>
    <property type="match status" value="1"/>
</dbReference>
<feature type="chain" id="PRO_5030009584" evidence="1">
    <location>
        <begin position="18"/>
        <end position="361"/>
    </location>
</feature>
<dbReference type="AlphaFoldDB" id="A0A0J9D5L2"/>
<reference evidence="3 4" key="1">
    <citation type="submission" date="2017-04" db="EMBL/GenBank/DDBJ databases">
        <title>Characterization, genome and methylation analysis of a phthalic acid esters degrading strain Sphingobium yanoikuyae SHJ.</title>
        <authorList>
            <person name="Feng L."/>
        </authorList>
    </citation>
    <scope>NUCLEOTIDE SEQUENCE [LARGE SCALE GENOMIC DNA]</scope>
    <source>
        <strain evidence="3 4">SHJ</strain>
    </source>
</reference>
<protein>
    <submittedName>
        <fullName evidence="3">Endonuclease</fullName>
    </submittedName>
</protein>
<dbReference type="PANTHER" id="PTHR16320:SF23">
    <property type="entry name" value="SPHINGOMYELINASE C 1"/>
    <property type="match status" value="1"/>
</dbReference>
<dbReference type="Gene3D" id="3.60.10.10">
    <property type="entry name" value="Endonuclease/exonuclease/phosphatase"/>
    <property type="match status" value="1"/>
</dbReference>
<proteinExistence type="predicted"/>
<dbReference type="InterPro" id="IPR005135">
    <property type="entry name" value="Endo/exonuclease/phosphatase"/>
</dbReference>
<sequence length="361" mass="38460">MAKPLRAILVASLAVLAATGSQGESRRSDTAGLAATAPQPDRPLSVMTYNVMGLPWPIALGRDEALGRIADRLAALRRAGRQPHIVLLQEAFSPQVAQLARRAGYAHVAIGPDSGLRTAIVAGPDDRAYVQAARWDRGETAPKQLNSGLLILSDYPIAGIDRMAFPDFACAGFDCLANKGVLIAHLAVPGFDRPVSIVNTHLNARKAAGVAIVRSQRAFDRQAGLLADFVRAHVPAGQPMILGGDLNIGGDRNRIHAFFTRWARAGMSFVAAHLGGARRALADSLPSDAGTHWDLEQASARGKDWLFARDDRGRPMRAIHAAVPFGTEVEGAPLSDHFGYMIAYEPERRAGAAVQLAQVAS</sequence>
<dbReference type="RefSeq" id="WP_048936841.1">
    <property type="nucleotide sequence ID" value="NZ_CP020925.1"/>
</dbReference>
<evidence type="ECO:0000313" key="3">
    <source>
        <dbReference type="EMBL" id="ATP17733.1"/>
    </source>
</evidence>
<keyword evidence="1" id="KW-0732">Signal</keyword>
<evidence type="ECO:0000256" key="1">
    <source>
        <dbReference type="SAM" id="SignalP"/>
    </source>
</evidence>
<dbReference type="SUPFAM" id="SSF56219">
    <property type="entry name" value="DNase I-like"/>
    <property type="match status" value="1"/>
</dbReference>
<dbReference type="PANTHER" id="PTHR16320">
    <property type="entry name" value="SPHINGOMYELINASE FAMILY MEMBER"/>
    <property type="match status" value="1"/>
</dbReference>
<organism evidence="3 4">
    <name type="scientific">Sphingobium yanoikuyae</name>
    <name type="common">Sphingomonas yanoikuyae</name>
    <dbReference type="NCBI Taxonomy" id="13690"/>
    <lineage>
        <taxon>Bacteria</taxon>
        <taxon>Pseudomonadati</taxon>
        <taxon>Pseudomonadota</taxon>
        <taxon>Alphaproteobacteria</taxon>
        <taxon>Sphingomonadales</taxon>
        <taxon>Sphingomonadaceae</taxon>
        <taxon>Sphingobium</taxon>
    </lineage>
</organism>
<name>A0A0J9D5L2_SPHYA</name>
<dbReference type="InterPro" id="IPR038772">
    <property type="entry name" value="Sph/SMPD2-like"/>
</dbReference>
<evidence type="ECO:0000259" key="2">
    <source>
        <dbReference type="Pfam" id="PF03372"/>
    </source>
</evidence>
<keyword evidence="3" id="KW-0540">Nuclease</keyword>
<keyword evidence="3" id="KW-0378">Hydrolase</keyword>
<dbReference type="InterPro" id="IPR036691">
    <property type="entry name" value="Endo/exonu/phosph_ase_sf"/>
</dbReference>
<keyword evidence="3" id="KW-0255">Endonuclease</keyword>
<dbReference type="GO" id="GO:0004767">
    <property type="term" value="F:sphingomyelin phosphodiesterase activity"/>
    <property type="evidence" value="ECO:0007669"/>
    <property type="project" value="InterPro"/>
</dbReference>
<gene>
    <name evidence="3" type="ORF">BV87_04605</name>
</gene>
<feature type="signal peptide" evidence="1">
    <location>
        <begin position="1"/>
        <end position="17"/>
    </location>
</feature>
<evidence type="ECO:0000313" key="4">
    <source>
        <dbReference type="Proteomes" id="UP000037029"/>
    </source>
</evidence>
<feature type="domain" description="Endonuclease/exonuclease/phosphatase" evidence="2">
    <location>
        <begin position="47"/>
        <end position="266"/>
    </location>
</feature>